<dbReference type="InParanoid" id="A0A6P8ZQE5"/>
<dbReference type="PANTHER" id="PTHR46585">
    <property type="entry name" value="INTEGRASE CORE DOMAIN CONTAINING PROTEIN"/>
    <property type="match status" value="1"/>
</dbReference>
<sequence>MVFKEMNSRAQVDLMDLQSTPGGEYKFITTLPDHLTKFVHLRPLKNKESVTVARELLPIFLEFGASSVLQSDNGREFANQVINALEVAWPDLKIVHGQPRHSRSQSSVERANRDVEGIVNASMTDNHTIVQRKFLGVEDVPDKFLKQKIPI</sequence>
<evidence type="ECO:0000259" key="1">
    <source>
        <dbReference type="PROSITE" id="PS50994"/>
    </source>
</evidence>
<dbReference type="InterPro" id="IPR001584">
    <property type="entry name" value="Integrase_cat-core"/>
</dbReference>
<evidence type="ECO:0000313" key="2">
    <source>
        <dbReference type="Proteomes" id="UP000515158"/>
    </source>
</evidence>
<organism evidence="3">
    <name type="scientific">Thrips palmi</name>
    <name type="common">Melon thrips</name>
    <dbReference type="NCBI Taxonomy" id="161013"/>
    <lineage>
        <taxon>Eukaryota</taxon>
        <taxon>Metazoa</taxon>
        <taxon>Ecdysozoa</taxon>
        <taxon>Arthropoda</taxon>
        <taxon>Hexapoda</taxon>
        <taxon>Insecta</taxon>
        <taxon>Pterygota</taxon>
        <taxon>Neoptera</taxon>
        <taxon>Paraneoptera</taxon>
        <taxon>Thysanoptera</taxon>
        <taxon>Terebrantia</taxon>
        <taxon>Thripoidea</taxon>
        <taxon>Thripidae</taxon>
        <taxon>Thrips</taxon>
    </lineage>
</organism>
<dbReference type="RefSeq" id="XP_034245714.1">
    <property type="nucleotide sequence ID" value="XM_034389823.1"/>
</dbReference>
<dbReference type="PROSITE" id="PS50994">
    <property type="entry name" value="INTEGRASE"/>
    <property type="match status" value="1"/>
</dbReference>
<dbReference type="SUPFAM" id="SSF53098">
    <property type="entry name" value="Ribonuclease H-like"/>
    <property type="match status" value="1"/>
</dbReference>
<dbReference type="Gene3D" id="3.30.420.10">
    <property type="entry name" value="Ribonuclease H-like superfamily/Ribonuclease H"/>
    <property type="match status" value="1"/>
</dbReference>
<dbReference type="GeneID" id="117647850"/>
<dbReference type="InterPro" id="IPR012337">
    <property type="entry name" value="RNaseH-like_sf"/>
</dbReference>
<dbReference type="InterPro" id="IPR036397">
    <property type="entry name" value="RNaseH_sf"/>
</dbReference>
<dbReference type="GO" id="GO:0003676">
    <property type="term" value="F:nucleic acid binding"/>
    <property type="evidence" value="ECO:0007669"/>
    <property type="project" value="InterPro"/>
</dbReference>
<feature type="domain" description="Integrase catalytic" evidence="1">
    <location>
        <begin position="1"/>
        <end position="116"/>
    </location>
</feature>
<dbReference type="AlphaFoldDB" id="A0A6P8ZQE5"/>
<name>A0A6P8ZQE5_THRPL</name>
<accession>A0A6P8ZQE5</accession>
<dbReference type="KEGG" id="tpal:117647850"/>
<protein>
    <submittedName>
        <fullName evidence="3">KRAB-A domain-containing protein 2-like</fullName>
    </submittedName>
</protein>
<dbReference type="Proteomes" id="UP000515158">
    <property type="component" value="Unplaced"/>
</dbReference>
<reference evidence="3" key="1">
    <citation type="submission" date="2025-08" db="UniProtKB">
        <authorList>
            <consortium name="RefSeq"/>
        </authorList>
    </citation>
    <scope>IDENTIFICATION</scope>
    <source>
        <tissue evidence="3">Total insect</tissue>
    </source>
</reference>
<gene>
    <name evidence="3" type="primary">LOC117647850</name>
</gene>
<dbReference type="GO" id="GO:0015074">
    <property type="term" value="P:DNA integration"/>
    <property type="evidence" value="ECO:0007669"/>
    <property type="project" value="InterPro"/>
</dbReference>
<proteinExistence type="predicted"/>
<keyword evidence="2" id="KW-1185">Reference proteome</keyword>
<evidence type="ECO:0000313" key="3">
    <source>
        <dbReference type="RefSeq" id="XP_034245714.1"/>
    </source>
</evidence>
<dbReference type="OrthoDB" id="2499658at2759"/>